<dbReference type="AlphaFoldDB" id="A0A6C0H0H4"/>
<name>A0A6C0H0H4_9ZZZZ</name>
<accession>A0A6C0H0H4</accession>
<sequence>MHINQNTDYIYLGEEPLKDAKYYGKMYYTDGSSYQGYFINGKKNGYGEEKNINGYIKGYYLENDLNGKALSFIKSKGSFIDGSYQNGKLNGECMFYDEKNVLQNRGMYKDGKSCVASYETINKTINGEQIKVYEGFVYEDKYNGFGKLYEDGKIYIGNFTTGRKDGPFLICYNNGHIVYSPQQSSNEIVIEIDKINKDNFLTFKNLIIFNNDSYDYNNKIVYKENNIIKYIGKLNSDMKYHDDSGVYYTNTNSYLGKFINGEFIGGTFNFNGGKYKGGFNKFSLNGNGIVEFDDGSKFEGEFENNDSKLGKYNFKFEGKNSSIDCKIKLMHNNFIFEFALNTKFNLDNNNRYEGNFIILKNNHIIGKLNLVSGKHYQNNKLIYEGEFKNFKYHGSGIKYHPNGNLNISGHFEQGEPFKAEYYDEHGNLIFSDLDNLDNLDNLINYDEMPGLTPILQINTNIENNLIGLINNFSSDMNFINTNQQLIDNLQNTIQSVLQSALQNNQPPDTTSNNEQNDNES</sequence>
<organism evidence="1">
    <name type="scientific">viral metagenome</name>
    <dbReference type="NCBI Taxonomy" id="1070528"/>
    <lineage>
        <taxon>unclassified sequences</taxon>
        <taxon>metagenomes</taxon>
        <taxon>organismal metagenomes</taxon>
    </lineage>
</organism>
<dbReference type="Gene3D" id="2.20.110.10">
    <property type="entry name" value="Histone H3 K4-specific methyltransferase SET7/9 N-terminal domain"/>
    <property type="match status" value="1"/>
</dbReference>
<protein>
    <recommendedName>
        <fullName evidence="2">MORN repeat protein</fullName>
    </recommendedName>
</protein>
<evidence type="ECO:0008006" key="2">
    <source>
        <dbReference type="Google" id="ProtNLM"/>
    </source>
</evidence>
<evidence type="ECO:0000313" key="1">
    <source>
        <dbReference type="EMBL" id="QHT73756.1"/>
    </source>
</evidence>
<dbReference type="EMBL" id="MN739831">
    <property type="protein sequence ID" value="QHT73756.1"/>
    <property type="molecule type" value="Genomic_DNA"/>
</dbReference>
<dbReference type="PANTHER" id="PTHR23084">
    <property type="entry name" value="PHOSPHATIDYLINOSITOL-4-PHOSPHATE 5-KINASE RELATED"/>
    <property type="match status" value="1"/>
</dbReference>
<reference evidence="1" key="1">
    <citation type="journal article" date="2020" name="Nature">
        <title>Giant virus diversity and host interactions through global metagenomics.</title>
        <authorList>
            <person name="Schulz F."/>
            <person name="Roux S."/>
            <person name="Paez-Espino D."/>
            <person name="Jungbluth S."/>
            <person name="Walsh D.A."/>
            <person name="Denef V.J."/>
            <person name="McMahon K.D."/>
            <person name="Konstantinidis K.T."/>
            <person name="Eloe-Fadrosh E.A."/>
            <person name="Kyrpides N.C."/>
            <person name="Woyke T."/>
        </authorList>
    </citation>
    <scope>NUCLEOTIDE SEQUENCE</scope>
    <source>
        <strain evidence="1">GVMAG-M-3300023179-4</strain>
    </source>
</reference>
<dbReference type="SUPFAM" id="SSF82185">
    <property type="entry name" value="Histone H3 K4-specific methyltransferase SET7/9 N-terminal domain"/>
    <property type="match status" value="3"/>
</dbReference>
<proteinExistence type="predicted"/>
<dbReference type="PANTHER" id="PTHR23084:SF263">
    <property type="entry name" value="MORN REPEAT-CONTAINING PROTEIN 1"/>
    <property type="match status" value="1"/>
</dbReference>